<evidence type="ECO:0000313" key="2">
    <source>
        <dbReference type="EMBL" id="OSD03935.1"/>
    </source>
</evidence>
<dbReference type="Proteomes" id="UP000193067">
    <property type="component" value="Unassembled WGS sequence"/>
</dbReference>
<accession>A0A1Y2IS14</accession>
<dbReference type="EMBL" id="KZ084098">
    <property type="protein sequence ID" value="OSD03935.1"/>
    <property type="molecule type" value="Genomic_DNA"/>
</dbReference>
<feature type="compositionally biased region" description="Polar residues" evidence="1">
    <location>
        <begin position="250"/>
        <end position="259"/>
    </location>
</feature>
<protein>
    <submittedName>
        <fullName evidence="2">Uncharacterized protein</fullName>
    </submittedName>
</protein>
<proteinExistence type="predicted"/>
<gene>
    <name evidence="2" type="ORF">PYCCODRAFT_1476463</name>
</gene>
<feature type="compositionally biased region" description="Polar residues" evidence="1">
    <location>
        <begin position="202"/>
        <end position="217"/>
    </location>
</feature>
<feature type="compositionally biased region" description="Polar residues" evidence="1">
    <location>
        <begin position="185"/>
        <end position="195"/>
    </location>
</feature>
<dbReference type="OrthoDB" id="2766241at2759"/>
<keyword evidence="3" id="KW-1185">Reference proteome</keyword>
<feature type="compositionally biased region" description="Basic and acidic residues" evidence="1">
    <location>
        <begin position="264"/>
        <end position="278"/>
    </location>
</feature>
<dbReference type="AlphaFoldDB" id="A0A1Y2IS14"/>
<feature type="region of interest" description="Disordered" evidence="1">
    <location>
        <begin position="245"/>
        <end position="305"/>
    </location>
</feature>
<sequence length="305" mass="32806">MYKLTTVRNSLLHGHALPEDMPINAREFITHTLRDVETMEFGEGEDFSSSVHIQDRYHPRNLLDAFSIARTGLAVRHQEEPIVDKILRLATLSAYVACNLSEQEGDSPVETNQGEISIYDGLRGIRDCLGEIEVAAGLKKGTELHGEEQAESSAVQPRHASPPDVIPSAHHVVPIAPTYDVPNTIVMQSSPSTHVTPPRPHFSNSSGASLLPPTTQGPIVGSPPTPPPLPARSRYVSTFWASSVLPKAPGNTTRRSSGPLTRPHLGDEAGRVSTDHTSRKATARSGLSGSTARDSPAVSHARGIK</sequence>
<name>A0A1Y2IS14_TRAC3</name>
<feature type="compositionally biased region" description="Pro residues" evidence="1">
    <location>
        <begin position="221"/>
        <end position="230"/>
    </location>
</feature>
<reference evidence="2 3" key="1">
    <citation type="journal article" date="2015" name="Biotechnol. Biofuels">
        <title>Enhanced degradation of softwood versus hardwood by the white-rot fungus Pycnoporus coccineus.</title>
        <authorList>
            <person name="Couturier M."/>
            <person name="Navarro D."/>
            <person name="Chevret D."/>
            <person name="Henrissat B."/>
            <person name="Piumi F."/>
            <person name="Ruiz-Duenas F.J."/>
            <person name="Martinez A.T."/>
            <person name="Grigoriev I.V."/>
            <person name="Riley R."/>
            <person name="Lipzen A."/>
            <person name="Berrin J.G."/>
            <person name="Master E.R."/>
            <person name="Rosso M.N."/>
        </authorList>
    </citation>
    <scope>NUCLEOTIDE SEQUENCE [LARGE SCALE GENOMIC DNA]</scope>
    <source>
        <strain evidence="2 3">BRFM310</strain>
    </source>
</reference>
<evidence type="ECO:0000256" key="1">
    <source>
        <dbReference type="SAM" id="MobiDB-lite"/>
    </source>
</evidence>
<feature type="region of interest" description="Disordered" evidence="1">
    <location>
        <begin position="143"/>
        <end position="168"/>
    </location>
</feature>
<feature type="region of interest" description="Disordered" evidence="1">
    <location>
        <begin position="185"/>
        <end position="231"/>
    </location>
</feature>
<evidence type="ECO:0000313" key="3">
    <source>
        <dbReference type="Proteomes" id="UP000193067"/>
    </source>
</evidence>
<organism evidence="2 3">
    <name type="scientific">Trametes coccinea (strain BRFM310)</name>
    <name type="common">Pycnoporus coccineus</name>
    <dbReference type="NCBI Taxonomy" id="1353009"/>
    <lineage>
        <taxon>Eukaryota</taxon>
        <taxon>Fungi</taxon>
        <taxon>Dikarya</taxon>
        <taxon>Basidiomycota</taxon>
        <taxon>Agaricomycotina</taxon>
        <taxon>Agaricomycetes</taxon>
        <taxon>Polyporales</taxon>
        <taxon>Polyporaceae</taxon>
        <taxon>Trametes</taxon>
    </lineage>
</organism>